<dbReference type="SMART" id="SM00382">
    <property type="entry name" value="AAA"/>
    <property type="match status" value="1"/>
</dbReference>
<dbReference type="PANTHER" id="PTHR22683">
    <property type="entry name" value="SPORULATION PROTEIN RELATED"/>
    <property type="match status" value="1"/>
</dbReference>
<dbReference type="RefSeq" id="WP_095044741.1">
    <property type="nucleotide sequence ID" value="NZ_LN890655.1"/>
</dbReference>
<evidence type="ECO:0000256" key="2">
    <source>
        <dbReference type="ARBA" id="ARBA00022840"/>
    </source>
</evidence>
<evidence type="ECO:0000259" key="5">
    <source>
        <dbReference type="PROSITE" id="PS50901"/>
    </source>
</evidence>
<protein>
    <recommendedName>
        <fullName evidence="5">FtsK domain-containing protein</fullName>
    </recommendedName>
</protein>
<dbReference type="GO" id="GO:0003677">
    <property type="term" value="F:DNA binding"/>
    <property type="evidence" value="ECO:0007669"/>
    <property type="project" value="InterPro"/>
</dbReference>
<dbReference type="AlphaFoldDB" id="A0A161KB97"/>
<dbReference type="GO" id="GO:0005524">
    <property type="term" value="F:ATP binding"/>
    <property type="evidence" value="ECO:0007669"/>
    <property type="project" value="UniProtKB-UniRule"/>
</dbReference>
<dbReference type="InterPro" id="IPR003593">
    <property type="entry name" value="AAA+_ATPase"/>
</dbReference>
<dbReference type="Gene3D" id="3.40.50.300">
    <property type="entry name" value="P-loop containing nucleotide triphosphate hydrolases"/>
    <property type="match status" value="2"/>
</dbReference>
<accession>A0A161KB97</accession>
<dbReference type="InterPro" id="IPR002543">
    <property type="entry name" value="FtsK_dom"/>
</dbReference>
<dbReference type="KEGG" id="pbf:CFX0092_A3655"/>
<evidence type="ECO:0000313" key="6">
    <source>
        <dbReference type="EMBL" id="CUS05533.2"/>
    </source>
</evidence>
<dbReference type="EMBL" id="LN890655">
    <property type="protein sequence ID" value="CUS05533.2"/>
    <property type="molecule type" value="Genomic_DNA"/>
</dbReference>
<dbReference type="PANTHER" id="PTHR22683:SF1">
    <property type="entry name" value="TYPE VII SECRETION SYSTEM PROTEIN ESSC"/>
    <property type="match status" value="1"/>
</dbReference>
<feature type="binding site" evidence="3">
    <location>
        <begin position="141"/>
        <end position="148"/>
    </location>
    <ligand>
        <name>ATP</name>
        <dbReference type="ChEBI" id="CHEBI:30616"/>
    </ligand>
</feature>
<evidence type="ECO:0000256" key="1">
    <source>
        <dbReference type="ARBA" id="ARBA00022741"/>
    </source>
</evidence>
<evidence type="ECO:0000313" key="7">
    <source>
        <dbReference type="Proteomes" id="UP000215027"/>
    </source>
</evidence>
<dbReference type="OrthoDB" id="151364at2"/>
<feature type="domain" description="FtsK" evidence="5">
    <location>
        <begin position="122"/>
        <end position="303"/>
    </location>
</feature>
<proteinExistence type="predicted"/>
<dbReference type="InterPro" id="IPR027417">
    <property type="entry name" value="P-loop_NTPase"/>
</dbReference>
<keyword evidence="7" id="KW-1185">Reference proteome</keyword>
<sequence length="413" mass="45067">MDTEPTSETRLRHQLDVQTQQINRVLNHHRIPATIAGGEVQSRVVNFDLQTQIAAGREQVRRLKNDLKTALGVGDVGLSQGDGRWRLRVARPDEAAVPLLKLLATVPVIPPVTAAIGLAEGGAPVLVRFSPGRVGHVLIAGEPGAGKTSLLRAMAAGLALTNRQSTLQLQVLDPCADTYKPANATTTPLLPLGYLPHIMTDPALGIENCTGVIHFLAEEMNYRRRDKATTPRIIVFIDHFLTLLDAGRSARDDLLRLMQYGAAAGIHLVLATDRPDSPLLDATVKATMSLRLIGRLSDPAVARRLAGLPLEQAAQLYGEGDFLRVMGEEITYFQAAYIGDYDLHLKLMEIANANRPRLLARPFSLRPQVNKGKKKPDKEPQSFTMRDGVVDLDSPDDDPPLEIVDEDSANLPF</sequence>
<feature type="compositionally biased region" description="Acidic residues" evidence="4">
    <location>
        <begin position="393"/>
        <end position="413"/>
    </location>
</feature>
<evidence type="ECO:0000256" key="3">
    <source>
        <dbReference type="PROSITE-ProRule" id="PRU00289"/>
    </source>
</evidence>
<feature type="region of interest" description="Disordered" evidence="4">
    <location>
        <begin position="366"/>
        <end position="413"/>
    </location>
</feature>
<evidence type="ECO:0000256" key="4">
    <source>
        <dbReference type="SAM" id="MobiDB-lite"/>
    </source>
</evidence>
<dbReference type="Proteomes" id="UP000215027">
    <property type="component" value="Chromosome I"/>
</dbReference>
<organism evidence="6 7">
    <name type="scientific">Candidatus Promineifilum breve</name>
    <dbReference type="NCBI Taxonomy" id="1806508"/>
    <lineage>
        <taxon>Bacteria</taxon>
        <taxon>Bacillati</taxon>
        <taxon>Chloroflexota</taxon>
        <taxon>Ardenticatenia</taxon>
        <taxon>Candidatus Promineifilales</taxon>
        <taxon>Candidatus Promineifilaceae</taxon>
        <taxon>Candidatus Promineifilum</taxon>
    </lineage>
</organism>
<keyword evidence="1 3" id="KW-0547">Nucleotide-binding</keyword>
<dbReference type="PROSITE" id="PS50901">
    <property type="entry name" value="FTSK"/>
    <property type="match status" value="1"/>
</dbReference>
<reference evidence="6" key="1">
    <citation type="submission" date="2016-01" db="EMBL/GenBank/DDBJ databases">
        <authorList>
            <person name="Mcilroy J.S."/>
            <person name="Karst M S."/>
            <person name="Albertsen M."/>
        </authorList>
    </citation>
    <scope>NUCLEOTIDE SEQUENCE</scope>
    <source>
        <strain evidence="6">Cfx-K</strain>
    </source>
</reference>
<keyword evidence="2 3" id="KW-0067">ATP-binding</keyword>
<dbReference type="SUPFAM" id="SSF52540">
    <property type="entry name" value="P-loop containing nucleoside triphosphate hydrolases"/>
    <property type="match status" value="1"/>
</dbReference>
<gene>
    <name evidence="6" type="ORF">CFX0092_A3655</name>
</gene>
<name>A0A161KB97_9CHLR</name>
<dbReference type="Pfam" id="PF01580">
    <property type="entry name" value="FtsK_SpoIIIE"/>
    <property type="match status" value="1"/>
</dbReference>
<dbReference type="InterPro" id="IPR050206">
    <property type="entry name" value="FtsK/SpoIIIE/SftA"/>
</dbReference>